<comment type="function">
    <text evidence="1">Ornithine decarboxylase (ODC) antizyme protein that negatively regulates ODC activity and intracellular polyamine biosynthesis in response to increased intracellular polyamine levels. Binds to ODC monomers, inhibiting the assembly of the functional ODC homodimer, and targets the monomers for ubiquitin-independent proteolytic destruction by the 26S proteasome.</text>
</comment>
<keyword evidence="8" id="KW-1185">Reference proteome</keyword>
<dbReference type="GO" id="GO:0075523">
    <property type="term" value="P:viral translational frameshifting"/>
    <property type="evidence" value="ECO:0007669"/>
    <property type="project" value="UniProtKB-KW"/>
</dbReference>
<dbReference type="SUPFAM" id="SSF55729">
    <property type="entry name" value="Acyl-CoA N-acyltransferases (Nat)"/>
    <property type="match status" value="1"/>
</dbReference>
<comment type="similarity">
    <text evidence="2">Belongs to the ODC antizyme family.</text>
</comment>
<evidence type="ECO:0000256" key="1">
    <source>
        <dbReference type="ARBA" id="ARBA00002307"/>
    </source>
</evidence>
<accession>A0A0D7BVW1</accession>
<dbReference type="InterPro" id="IPR016181">
    <property type="entry name" value="Acyl_CoA_acyltransferase"/>
</dbReference>
<evidence type="ECO:0000313" key="8">
    <source>
        <dbReference type="Proteomes" id="UP000054007"/>
    </source>
</evidence>
<dbReference type="EMBL" id="KN880431">
    <property type="protein sequence ID" value="KIY74314.1"/>
    <property type="molecule type" value="Genomic_DNA"/>
</dbReference>
<dbReference type="PANTHER" id="PTHR10279:SF10">
    <property type="entry name" value="ORNITHINE DECARBOXYLASE ANTIZYME"/>
    <property type="match status" value="1"/>
</dbReference>
<reference evidence="7 8" key="1">
    <citation type="journal article" date="2015" name="Fungal Genet. Biol.">
        <title>Evolution of novel wood decay mechanisms in Agaricales revealed by the genome sequences of Fistulina hepatica and Cylindrobasidium torrendii.</title>
        <authorList>
            <person name="Floudas D."/>
            <person name="Held B.W."/>
            <person name="Riley R."/>
            <person name="Nagy L.G."/>
            <person name="Koehler G."/>
            <person name="Ransdell A.S."/>
            <person name="Younus H."/>
            <person name="Chow J."/>
            <person name="Chiniquy J."/>
            <person name="Lipzen A."/>
            <person name="Tritt A."/>
            <person name="Sun H."/>
            <person name="Haridas S."/>
            <person name="LaButti K."/>
            <person name="Ohm R.A."/>
            <person name="Kues U."/>
            <person name="Blanchette R.A."/>
            <person name="Grigoriev I.V."/>
            <person name="Minto R.E."/>
            <person name="Hibbett D.S."/>
        </authorList>
    </citation>
    <scope>NUCLEOTIDE SEQUENCE [LARGE SCALE GENOMIC DNA]</scope>
    <source>
        <strain evidence="7 8">FP15055 ss-10</strain>
    </source>
</reference>
<evidence type="ECO:0000313" key="7">
    <source>
        <dbReference type="EMBL" id="KIY74314.1"/>
    </source>
</evidence>
<dbReference type="GO" id="GO:0045732">
    <property type="term" value="P:positive regulation of protein catabolic process"/>
    <property type="evidence" value="ECO:0007669"/>
    <property type="project" value="TreeGrafter"/>
</dbReference>
<dbReference type="Pfam" id="PF02100">
    <property type="entry name" value="ODC_AZ"/>
    <property type="match status" value="1"/>
</dbReference>
<dbReference type="GO" id="GO:0005737">
    <property type="term" value="C:cytoplasm"/>
    <property type="evidence" value="ECO:0007669"/>
    <property type="project" value="TreeGrafter"/>
</dbReference>
<evidence type="ECO:0000256" key="4">
    <source>
        <dbReference type="ARBA" id="ARBA00017712"/>
    </source>
</evidence>
<evidence type="ECO:0000256" key="2">
    <source>
        <dbReference type="ARBA" id="ARBA00008796"/>
    </source>
</evidence>
<dbReference type="STRING" id="1314674.A0A0D7BVW1"/>
<feature type="region of interest" description="Disordered" evidence="6">
    <location>
        <begin position="126"/>
        <end position="149"/>
    </location>
</feature>
<proteinExistence type="inferred from homology"/>
<gene>
    <name evidence="7" type="ORF">CYLTODRAFT_448076</name>
</gene>
<keyword evidence="5" id="KW-0688">Ribosomal frameshifting</keyword>
<name>A0A0D7BVW1_9AGAR</name>
<evidence type="ECO:0000256" key="3">
    <source>
        <dbReference type="ARBA" id="ARBA00011486"/>
    </source>
</evidence>
<evidence type="ECO:0000256" key="5">
    <source>
        <dbReference type="ARBA" id="ARBA00022758"/>
    </source>
</evidence>
<dbReference type="AlphaFoldDB" id="A0A0D7BVW1"/>
<dbReference type="Gene3D" id="3.40.630.60">
    <property type="match status" value="1"/>
</dbReference>
<dbReference type="Proteomes" id="UP000054007">
    <property type="component" value="Unassembled WGS sequence"/>
</dbReference>
<dbReference type="InterPro" id="IPR038581">
    <property type="entry name" value="ODC_AZ_sf"/>
</dbReference>
<comment type="subunit">
    <text evidence="3">Interacts with ODC and thereby sterically blocks ODC homodimerization.</text>
</comment>
<dbReference type="PANTHER" id="PTHR10279">
    <property type="entry name" value="ORNITHINE DECARBOXYLASE ANTIZYME"/>
    <property type="match status" value="1"/>
</dbReference>
<protein>
    <recommendedName>
        <fullName evidence="4">Ornithine decarboxylase antizyme</fullName>
    </recommendedName>
</protein>
<dbReference type="OrthoDB" id="5959761at2759"/>
<dbReference type="InterPro" id="IPR002993">
    <property type="entry name" value="ODC_AZ"/>
</dbReference>
<sequence>MNFTKPKSSLCPTNGPMAVGDGAAYSFDSDPRVLAVCQLEGSDNMYYYSTTFSGGPEAKCPPDRGSSHCVRDSAAPVFPSYPFPPSPSNTFQQTTYESKFPIGTAQSPSPYHKAFAAAPRAIPKRAGSDLATPPLTPDEGSDSGSEFGGDEKDALDFLMTVFPDDGLSALPYAKRVNISGPQLAADFHGMVLALPGQPKTLYVDGKSAQMVSLRDSIVALLDLADEQLECTALVIVLERSSSHLSELLHALMYVGGSVVTKPAFKVDPAFVMVGLEI</sequence>
<dbReference type="GO" id="GO:0005634">
    <property type="term" value="C:nucleus"/>
    <property type="evidence" value="ECO:0007669"/>
    <property type="project" value="TreeGrafter"/>
</dbReference>
<organism evidence="7 8">
    <name type="scientific">Cylindrobasidium torrendii FP15055 ss-10</name>
    <dbReference type="NCBI Taxonomy" id="1314674"/>
    <lineage>
        <taxon>Eukaryota</taxon>
        <taxon>Fungi</taxon>
        <taxon>Dikarya</taxon>
        <taxon>Basidiomycota</taxon>
        <taxon>Agaricomycotina</taxon>
        <taxon>Agaricomycetes</taxon>
        <taxon>Agaricomycetidae</taxon>
        <taxon>Agaricales</taxon>
        <taxon>Marasmiineae</taxon>
        <taxon>Physalacriaceae</taxon>
        <taxon>Cylindrobasidium</taxon>
    </lineage>
</organism>
<evidence type="ECO:0000256" key="6">
    <source>
        <dbReference type="SAM" id="MobiDB-lite"/>
    </source>
</evidence>
<dbReference type="GO" id="GO:0008073">
    <property type="term" value="F:ornithine decarboxylase inhibitor activity"/>
    <property type="evidence" value="ECO:0007669"/>
    <property type="project" value="InterPro"/>
</dbReference>